<evidence type="ECO:0000313" key="2">
    <source>
        <dbReference type="Proteomes" id="UP000323819"/>
    </source>
</evidence>
<organism evidence="1 2">
    <name type="scientific">Vibrio cholerae</name>
    <dbReference type="NCBI Taxonomy" id="666"/>
    <lineage>
        <taxon>Bacteria</taxon>
        <taxon>Pseudomonadati</taxon>
        <taxon>Pseudomonadota</taxon>
        <taxon>Gammaproteobacteria</taxon>
        <taxon>Vibrionales</taxon>
        <taxon>Vibrionaceae</taxon>
        <taxon>Vibrio</taxon>
    </lineage>
</organism>
<comment type="caution">
    <text evidence="1">The sequence shown here is derived from an EMBL/GenBank/DDBJ whole genome shotgun (WGS) entry which is preliminary data.</text>
</comment>
<reference evidence="1 2" key="1">
    <citation type="submission" date="2019-06" db="EMBL/GenBank/DDBJ databases">
        <title>Vibrio cholerae phylogeny based on whole-genome sequencing reveals genetic diversity and population strucutre.</title>
        <authorList>
            <person name="Zhiqiu Y."/>
            <person name="Bin L."/>
            <person name="Lingyan J."/>
        </authorList>
    </citation>
    <scope>NUCLEOTIDE SEQUENCE [LARGE SCALE GENOMIC DNA]</scope>
    <source>
        <strain evidence="1 2">N2814</strain>
    </source>
</reference>
<proteinExistence type="predicted"/>
<sequence length="129" mass="14986">MIGFNSKREMIVTELALQILLQDVGPTLNENIKQIDFECLASEGIQKALKTPSKSKWINSNIHEIRMDMLALALKCCSMYKLFSIPVRYRFKYLEEHHIVNNDELEVFFGFRNGKIEMRSESISVAKWA</sequence>
<name>A0ABD7SRC2_VIBCL</name>
<protein>
    <submittedName>
        <fullName evidence="1">Uncharacterized protein</fullName>
    </submittedName>
</protein>
<dbReference type="AlphaFoldDB" id="A0ABD7SRC2"/>
<gene>
    <name evidence="1" type="ORF">FXF03_01895</name>
</gene>
<dbReference type="EMBL" id="VSIJ01000005">
    <property type="protein sequence ID" value="TXX67352.1"/>
    <property type="molecule type" value="Genomic_DNA"/>
</dbReference>
<evidence type="ECO:0000313" key="1">
    <source>
        <dbReference type="EMBL" id="TXX67352.1"/>
    </source>
</evidence>
<accession>A0ABD7SRC2</accession>
<dbReference type="Proteomes" id="UP000323819">
    <property type="component" value="Unassembled WGS sequence"/>
</dbReference>
<dbReference type="RefSeq" id="WP_119298953.1">
    <property type="nucleotide sequence ID" value="NZ_QOZH01000036.1"/>
</dbReference>